<evidence type="ECO:0000313" key="1">
    <source>
        <dbReference type="EMBL" id="MBC8575856.1"/>
    </source>
</evidence>
<evidence type="ECO:0000313" key="2">
    <source>
        <dbReference type="Proteomes" id="UP000658131"/>
    </source>
</evidence>
<reference evidence="1 2" key="1">
    <citation type="submission" date="2020-08" db="EMBL/GenBank/DDBJ databases">
        <title>Genome public.</title>
        <authorList>
            <person name="Liu C."/>
            <person name="Sun Q."/>
        </authorList>
    </citation>
    <scope>NUCLEOTIDE SEQUENCE [LARGE SCALE GENOMIC DNA]</scope>
    <source>
        <strain evidence="1 2">BX1</strain>
    </source>
</reference>
<comment type="caution">
    <text evidence="1">The sequence shown here is derived from an EMBL/GenBank/DDBJ whole genome shotgun (WGS) entry which is preliminary data.</text>
</comment>
<dbReference type="EMBL" id="JACRTB010000007">
    <property type="protein sequence ID" value="MBC8575856.1"/>
    <property type="molecule type" value="Genomic_DNA"/>
</dbReference>
<proteinExistence type="predicted"/>
<dbReference type="Proteomes" id="UP000658131">
    <property type="component" value="Unassembled WGS sequence"/>
</dbReference>
<gene>
    <name evidence="1" type="ORF">H8717_05445</name>
</gene>
<dbReference type="RefSeq" id="WP_262399425.1">
    <property type="nucleotide sequence ID" value="NZ_JACRTB010000007.1"/>
</dbReference>
<name>A0ABR7NHI2_9FIRM</name>
<sequence length="48" mass="5266">MMFNKKQVIALINAGVLGMADIEHFRKLGYALVCEGGKAVDLVEEDVE</sequence>
<organism evidence="1 2">
    <name type="scientific">Yanshouia hominis</name>
    <dbReference type="NCBI Taxonomy" id="2763673"/>
    <lineage>
        <taxon>Bacteria</taxon>
        <taxon>Bacillati</taxon>
        <taxon>Bacillota</taxon>
        <taxon>Clostridia</taxon>
        <taxon>Eubacteriales</taxon>
        <taxon>Oscillospiraceae</taxon>
        <taxon>Yanshouia</taxon>
    </lineage>
</organism>
<accession>A0ABR7NHI2</accession>
<keyword evidence="2" id="KW-1185">Reference proteome</keyword>
<protein>
    <submittedName>
        <fullName evidence="1">Uncharacterized protein</fullName>
    </submittedName>
</protein>